<evidence type="ECO:0000313" key="3">
    <source>
        <dbReference type="EMBL" id="MFI2486407.1"/>
    </source>
</evidence>
<dbReference type="InterPro" id="IPR016181">
    <property type="entry name" value="Acyl_CoA_acyltransferase"/>
</dbReference>
<protein>
    <submittedName>
        <fullName evidence="3">GNAT family N-acetyltransferase</fullName>
        <ecNumber evidence="3">2.3.-.-</ecNumber>
    </submittedName>
</protein>
<dbReference type="PANTHER" id="PTHR43138">
    <property type="entry name" value="ACETYLTRANSFERASE, GNAT FAMILY"/>
    <property type="match status" value="1"/>
</dbReference>
<evidence type="ECO:0000313" key="4">
    <source>
        <dbReference type="Proteomes" id="UP001611580"/>
    </source>
</evidence>
<dbReference type="EC" id="2.3.-.-" evidence="3"/>
<organism evidence="3 4">
    <name type="scientific">Promicromonospora kroppenstedtii</name>
    <dbReference type="NCBI Taxonomy" id="440482"/>
    <lineage>
        <taxon>Bacteria</taxon>
        <taxon>Bacillati</taxon>
        <taxon>Actinomycetota</taxon>
        <taxon>Actinomycetes</taxon>
        <taxon>Micrococcales</taxon>
        <taxon>Promicromonosporaceae</taxon>
        <taxon>Promicromonospora</taxon>
    </lineage>
</organism>
<dbReference type="Pfam" id="PF00583">
    <property type="entry name" value="Acetyltransf_1"/>
    <property type="match status" value="1"/>
</dbReference>
<gene>
    <name evidence="3" type="ORF">ACH47X_05825</name>
</gene>
<dbReference type="Proteomes" id="UP001611580">
    <property type="component" value="Unassembled WGS sequence"/>
</dbReference>
<evidence type="ECO:0000256" key="1">
    <source>
        <dbReference type="SAM" id="MobiDB-lite"/>
    </source>
</evidence>
<keyword evidence="4" id="KW-1185">Reference proteome</keyword>
<dbReference type="SUPFAM" id="SSF55729">
    <property type="entry name" value="Acyl-CoA N-acyltransferases (Nat)"/>
    <property type="match status" value="1"/>
</dbReference>
<dbReference type="PANTHER" id="PTHR43138:SF1">
    <property type="entry name" value="N-ACETYLTRANSFERASE ACA1"/>
    <property type="match status" value="1"/>
</dbReference>
<dbReference type="InterPro" id="IPR000182">
    <property type="entry name" value="GNAT_dom"/>
</dbReference>
<feature type="domain" description="N-acetyltransferase" evidence="2">
    <location>
        <begin position="25"/>
        <end position="182"/>
    </location>
</feature>
<dbReference type="RefSeq" id="WP_397402295.1">
    <property type="nucleotide sequence ID" value="NZ_JBIRYI010000003.1"/>
</dbReference>
<dbReference type="GO" id="GO:0016746">
    <property type="term" value="F:acyltransferase activity"/>
    <property type="evidence" value="ECO:0007669"/>
    <property type="project" value="UniProtKB-KW"/>
</dbReference>
<feature type="region of interest" description="Disordered" evidence="1">
    <location>
        <begin position="1"/>
        <end position="28"/>
    </location>
</feature>
<name>A0ABW7XFY9_9MICO</name>
<dbReference type="PROSITE" id="PS51186">
    <property type="entry name" value="GNAT"/>
    <property type="match status" value="1"/>
</dbReference>
<dbReference type="InterPro" id="IPR052742">
    <property type="entry name" value="Mito_N-acetyltransferase"/>
</dbReference>
<keyword evidence="3" id="KW-0012">Acyltransferase</keyword>
<sequence length="196" mass="20455">MSAPSDATAGSRPDAVPDAGAQPVTSVREAGAEDWPAIWPIVEEVVRAADTFAYDPAMGEADARAGWLEVPRRVVVAVRDGVVVGTANMYPNRPGPGSHIASGSIMVDRAVRGSGAGRALVRDMIAWAAREGFAAIQFNAVVDTNAAAVHLYESLGFVTLGVAPGAFRHPELGDVGLRIMWRHLSDLRDAATGGEG</sequence>
<dbReference type="EMBL" id="JBIRYI010000003">
    <property type="protein sequence ID" value="MFI2486407.1"/>
    <property type="molecule type" value="Genomic_DNA"/>
</dbReference>
<proteinExistence type="predicted"/>
<evidence type="ECO:0000259" key="2">
    <source>
        <dbReference type="PROSITE" id="PS51186"/>
    </source>
</evidence>
<dbReference type="CDD" id="cd04301">
    <property type="entry name" value="NAT_SF"/>
    <property type="match status" value="1"/>
</dbReference>
<keyword evidence="3" id="KW-0808">Transferase</keyword>
<dbReference type="Gene3D" id="3.40.630.30">
    <property type="match status" value="1"/>
</dbReference>
<reference evidence="3 4" key="1">
    <citation type="submission" date="2024-10" db="EMBL/GenBank/DDBJ databases">
        <title>The Natural Products Discovery Center: Release of the First 8490 Sequenced Strains for Exploring Actinobacteria Biosynthetic Diversity.</title>
        <authorList>
            <person name="Kalkreuter E."/>
            <person name="Kautsar S.A."/>
            <person name="Yang D."/>
            <person name="Bader C.D."/>
            <person name="Teijaro C.N."/>
            <person name="Fluegel L."/>
            <person name="Davis C.M."/>
            <person name="Simpson J.R."/>
            <person name="Lauterbach L."/>
            <person name="Steele A.D."/>
            <person name="Gui C."/>
            <person name="Meng S."/>
            <person name="Li G."/>
            <person name="Viehrig K."/>
            <person name="Ye F."/>
            <person name="Su P."/>
            <person name="Kiefer A.F."/>
            <person name="Nichols A."/>
            <person name="Cepeda A.J."/>
            <person name="Yan W."/>
            <person name="Fan B."/>
            <person name="Jiang Y."/>
            <person name="Adhikari A."/>
            <person name="Zheng C.-J."/>
            <person name="Schuster L."/>
            <person name="Cowan T.M."/>
            <person name="Smanski M.J."/>
            <person name="Chevrette M.G."/>
            <person name="De Carvalho L.P.S."/>
            <person name="Shen B."/>
        </authorList>
    </citation>
    <scope>NUCLEOTIDE SEQUENCE [LARGE SCALE GENOMIC DNA]</scope>
    <source>
        <strain evidence="3 4">NPDC019481</strain>
    </source>
</reference>
<comment type="caution">
    <text evidence="3">The sequence shown here is derived from an EMBL/GenBank/DDBJ whole genome shotgun (WGS) entry which is preliminary data.</text>
</comment>
<accession>A0ABW7XFY9</accession>